<feature type="domain" description="Ig-like" evidence="4">
    <location>
        <begin position="67"/>
        <end position="166"/>
    </location>
</feature>
<protein>
    <recommendedName>
        <fullName evidence="4">Ig-like domain-containing protein</fullName>
    </recommendedName>
</protein>
<evidence type="ECO:0000313" key="5">
    <source>
        <dbReference type="Ensembl" id="ENSMMDP00005026872.1"/>
    </source>
</evidence>
<dbReference type="InParanoid" id="A0A667YGB7"/>
<feature type="chain" id="PRO_5025489731" description="Ig-like domain-containing protein" evidence="3">
    <location>
        <begin position="19"/>
        <end position="484"/>
    </location>
</feature>
<organism evidence="5 6">
    <name type="scientific">Myripristis murdjan</name>
    <name type="common">pinecone soldierfish</name>
    <dbReference type="NCBI Taxonomy" id="586833"/>
    <lineage>
        <taxon>Eukaryota</taxon>
        <taxon>Metazoa</taxon>
        <taxon>Chordata</taxon>
        <taxon>Craniata</taxon>
        <taxon>Vertebrata</taxon>
        <taxon>Euteleostomi</taxon>
        <taxon>Actinopterygii</taxon>
        <taxon>Neopterygii</taxon>
        <taxon>Teleostei</taxon>
        <taxon>Neoteleostei</taxon>
        <taxon>Acanthomorphata</taxon>
        <taxon>Holocentriformes</taxon>
        <taxon>Holocentridae</taxon>
        <taxon>Myripristis</taxon>
    </lineage>
</organism>
<reference evidence="5" key="1">
    <citation type="submission" date="2019-06" db="EMBL/GenBank/DDBJ databases">
        <authorList>
            <consortium name="Wellcome Sanger Institute Data Sharing"/>
        </authorList>
    </citation>
    <scope>NUCLEOTIDE SEQUENCE [LARGE SCALE GENOMIC DNA]</scope>
</reference>
<dbReference type="InterPro" id="IPR013106">
    <property type="entry name" value="Ig_V-set"/>
</dbReference>
<evidence type="ECO:0000259" key="4">
    <source>
        <dbReference type="PROSITE" id="PS50835"/>
    </source>
</evidence>
<keyword evidence="1" id="KW-1015">Disulfide bond</keyword>
<reference evidence="5" key="2">
    <citation type="submission" date="2025-08" db="UniProtKB">
        <authorList>
            <consortium name="Ensembl"/>
        </authorList>
    </citation>
    <scope>IDENTIFICATION</scope>
</reference>
<keyword evidence="2" id="KW-0393">Immunoglobulin domain</keyword>
<dbReference type="GeneTree" id="ENSGT00940000177364"/>
<dbReference type="InterPro" id="IPR003597">
    <property type="entry name" value="Ig_C1-set"/>
</dbReference>
<dbReference type="InterPro" id="IPR003599">
    <property type="entry name" value="Ig_sub"/>
</dbReference>
<feature type="signal peptide" evidence="3">
    <location>
        <begin position="1"/>
        <end position="18"/>
    </location>
</feature>
<reference evidence="5" key="3">
    <citation type="submission" date="2025-09" db="UniProtKB">
        <authorList>
            <consortium name="Ensembl"/>
        </authorList>
    </citation>
    <scope>IDENTIFICATION</scope>
</reference>
<dbReference type="SMART" id="SM00406">
    <property type="entry name" value="IGv"/>
    <property type="match status" value="1"/>
</dbReference>
<proteinExistence type="predicted"/>
<dbReference type="SMART" id="SM00407">
    <property type="entry name" value="IGc1"/>
    <property type="match status" value="2"/>
</dbReference>
<keyword evidence="6" id="KW-1185">Reference proteome</keyword>
<name>A0A667YGB7_9TELE</name>
<evidence type="ECO:0000313" key="6">
    <source>
        <dbReference type="Proteomes" id="UP000472263"/>
    </source>
</evidence>
<dbReference type="InterPro" id="IPR013783">
    <property type="entry name" value="Ig-like_fold"/>
</dbReference>
<dbReference type="SUPFAM" id="SSF48726">
    <property type="entry name" value="Immunoglobulin"/>
    <property type="match status" value="3"/>
</dbReference>
<evidence type="ECO:0000256" key="3">
    <source>
        <dbReference type="SAM" id="SignalP"/>
    </source>
</evidence>
<keyword evidence="3" id="KW-0732">Signal</keyword>
<dbReference type="PROSITE" id="PS50835">
    <property type="entry name" value="IG_LIKE"/>
    <property type="match status" value="3"/>
</dbReference>
<accession>A0A667YGB7</accession>
<dbReference type="FunFam" id="2.60.40.10:FF:000283">
    <property type="entry name" value="Immunoglobulin kappa constant"/>
    <property type="match status" value="1"/>
</dbReference>
<evidence type="ECO:0000256" key="1">
    <source>
        <dbReference type="ARBA" id="ARBA00023157"/>
    </source>
</evidence>
<dbReference type="InterPro" id="IPR050380">
    <property type="entry name" value="Immune_Resp_Modulators"/>
</dbReference>
<dbReference type="Proteomes" id="UP000472263">
    <property type="component" value="Chromosome 22"/>
</dbReference>
<dbReference type="Pfam" id="PF07654">
    <property type="entry name" value="C1-set"/>
    <property type="match status" value="2"/>
</dbReference>
<dbReference type="InterPro" id="IPR007110">
    <property type="entry name" value="Ig-like_dom"/>
</dbReference>
<dbReference type="SMART" id="SM00409">
    <property type="entry name" value="IG"/>
    <property type="match status" value="1"/>
</dbReference>
<dbReference type="Ensembl" id="ENSMMDT00005027428.1">
    <property type="protein sequence ID" value="ENSMMDP00005026872.1"/>
    <property type="gene ID" value="ENSMMDG00005012782.1"/>
</dbReference>
<dbReference type="Gene3D" id="2.60.40.10">
    <property type="entry name" value="Immunoglobulins"/>
    <property type="match status" value="3"/>
</dbReference>
<dbReference type="PANTHER" id="PTHR23411">
    <property type="entry name" value="TAPASIN"/>
    <property type="match status" value="1"/>
</dbReference>
<feature type="domain" description="Ig-like" evidence="4">
    <location>
        <begin position="193"/>
        <end position="279"/>
    </location>
</feature>
<dbReference type="Pfam" id="PF07686">
    <property type="entry name" value="V-set"/>
    <property type="match status" value="1"/>
</dbReference>
<sequence length="484" mass="52559">MLLTDLCLSCLLHSGGFCTFIHKQTHHCVVHQSKLSHIFTSHICVILQRWDILKLYPPCAAGLAAAPEVLQSGEQTSHPGVTVTLGCSMAPGFSMSSYTMLWYRQTLYGTPIEYLTNEFEKVVGRFQSFLDASNNNFSLEITKLLLNDSGTYYCAASHSATHTDFRFLYDAFSPWGQGATVIQSYRAYNVTAPTVKILPPSSKECKNKKKTLVCVASGFYPDHVSVFWQIDEVTETNGVATDNNAVRKNESYSITSRLRVSAKDCLNVNLKGSSPPSCRGTPPCSPCAPGADAAPAGSALALPHCLLHLCLASAGPPVSFSALLKKLFVFKGSNALKYSGSAHLGSSGLGILIKCFLSFDHAEYNVTAPTVKILPPSSKECKKKKKTLVCVASGFYPDHVSVFWQIDGVDVTDGVATDNNAVRKNESYSITSRLRVLAEDWRSPDRTFTCTVTFFNGTGYEPHSDSVHGTAGKSLSVTPVSFKP</sequence>
<dbReference type="InterPro" id="IPR036179">
    <property type="entry name" value="Ig-like_dom_sf"/>
</dbReference>
<dbReference type="AlphaFoldDB" id="A0A667YGB7"/>
<feature type="domain" description="Ig-like" evidence="4">
    <location>
        <begin position="369"/>
        <end position="468"/>
    </location>
</feature>
<evidence type="ECO:0000256" key="2">
    <source>
        <dbReference type="ARBA" id="ARBA00023319"/>
    </source>
</evidence>